<evidence type="ECO:0000313" key="1">
    <source>
        <dbReference type="EMBL" id="GJS51443.1"/>
    </source>
</evidence>
<dbReference type="EMBL" id="BQNB010008585">
    <property type="protein sequence ID" value="GJS51443.1"/>
    <property type="molecule type" value="Genomic_DNA"/>
</dbReference>
<keyword evidence="2" id="KW-1185">Reference proteome</keyword>
<reference evidence="1" key="1">
    <citation type="journal article" date="2022" name="Int. J. Mol. Sci.">
        <title>Draft Genome of Tanacetum Coccineum: Genomic Comparison of Closely Related Tanacetum-Family Plants.</title>
        <authorList>
            <person name="Yamashiro T."/>
            <person name="Shiraishi A."/>
            <person name="Nakayama K."/>
            <person name="Satake H."/>
        </authorList>
    </citation>
    <scope>NUCLEOTIDE SEQUENCE</scope>
</reference>
<sequence length="141" mass="15971">MATNSSSLNVSQPQIPVFKGESYEFWSTKMKTLFRSQDLWDFVEAGIAQTSDDEQQSVDDLENQISRIHQDETVVAKVLRSLTPKFDHVVAAIEEFKDLSLLSFDELMGSLQAHEARINKSVAKEEDKAFHIKGDVDSSYQ</sequence>
<dbReference type="PANTHER" id="PTHR35317">
    <property type="entry name" value="OS04G0629600 PROTEIN"/>
    <property type="match status" value="1"/>
</dbReference>
<dbReference type="Pfam" id="PF14223">
    <property type="entry name" value="Retrotran_gag_2"/>
    <property type="match status" value="1"/>
</dbReference>
<reference evidence="1" key="2">
    <citation type="submission" date="2022-01" db="EMBL/GenBank/DDBJ databases">
        <authorList>
            <person name="Yamashiro T."/>
            <person name="Shiraishi A."/>
            <person name="Satake H."/>
            <person name="Nakayama K."/>
        </authorList>
    </citation>
    <scope>NUCLEOTIDE SEQUENCE</scope>
</reference>
<gene>
    <name evidence="1" type="ORF">Tco_0624805</name>
</gene>
<dbReference type="Proteomes" id="UP001151760">
    <property type="component" value="Unassembled WGS sequence"/>
</dbReference>
<evidence type="ECO:0000313" key="2">
    <source>
        <dbReference type="Proteomes" id="UP001151760"/>
    </source>
</evidence>
<accession>A0ABQ4WF33</accession>
<protein>
    <recommendedName>
        <fullName evidence="3">DUF4219 domain-containing protein</fullName>
    </recommendedName>
</protein>
<organism evidence="1 2">
    <name type="scientific">Tanacetum coccineum</name>
    <dbReference type="NCBI Taxonomy" id="301880"/>
    <lineage>
        <taxon>Eukaryota</taxon>
        <taxon>Viridiplantae</taxon>
        <taxon>Streptophyta</taxon>
        <taxon>Embryophyta</taxon>
        <taxon>Tracheophyta</taxon>
        <taxon>Spermatophyta</taxon>
        <taxon>Magnoliopsida</taxon>
        <taxon>eudicotyledons</taxon>
        <taxon>Gunneridae</taxon>
        <taxon>Pentapetalae</taxon>
        <taxon>asterids</taxon>
        <taxon>campanulids</taxon>
        <taxon>Asterales</taxon>
        <taxon>Asteraceae</taxon>
        <taxon>Asteroideae</taxon>
        <taxon>Anthemideae</taxon>
        <taxon>Anthemidinae</taxon>
        <taxon>Tanacetum</taxon>
    </lineage>
</organism>
<dbReference type="PANTHER" id="PTHR35317:SF27">
    <property type="entry name" value="RETROVIRUS-RELATED POL POLYPROTEIN FROM TRANSPOSON TNT 1-94"/>
    <property type="match status" value="1"/>
</dbReference>
<name>A0ABQ4WF33_9ASTR</name>
<proteinExistence type="predicted"/>
<evidence type="ECO:0008006" key="3">
    <source>
        <dbReference type="Google" id="ProtNLM"/>
    </source>
</evidence>
<comment type="caution">
    <text evidence="1">The sequence shown here is derived from an EMBL/GenBank/DDBJ whole genome shotgun (WGS) entry which is preliminary data.</text>
</comment>